<dbReference type="InterPro" id="IPR035919">
    <property type="entry name" value="EAL_sf"/>
</dbReference>
<protein>
    <submittedName>
        <fullName evidence="3">Diguanylate cyclase/phosphodiesterase (GGDEF &amp; EAL domains) with PAS/PAC sensor(S)</fullName>
    </submittedName>
</protein>
<dbReference type="PANTHER" id="PTHR44757">
    <property type="entry name" value="DIGUANYLATE CYCLASE DGCP"/>
    <property type="match status" value="1"/>
</dbReference>
<dbReference type="PROSITE" id="PS50887">
    <property type="entry name" value="GGDEF"/>
    <property type="match status" value="1"/>
</dbReference>
<dbReference type="InterPro" id="IPR001633">
    <property type="entry name" value="EAL_dom"/>
</dbReference>
<feature type="domain" description="GGDEF" evidence="2">
    <location>
        <begin position="38"/>
        <end position="181"/>
    </location>
</feature>
<accession>A0A3B0VRS8</accession>
<dbReference type="AlphaFoldDB" id="A0A3B0VRS8"/>
<dbReference type="Pfam" id="PF00990">
    <property type="entry name" value="GGDEF"/>
    <property type="match status" value="1"/>
</dbReference>
<dbReference type="SMART" id="SM00267">
    <property type="entry name" value="GGDEF"/>
    <property type="match status" value="1"/>
</dbReference>
<dbReference type="NCBIfam" id="TIGR00254">
    <property type="entry name" value="GGDEF"/>
    <property type="match status" value="1"/>
</dbReference>
<dbReference type="InterPro" id="IPR000160">
    <property type="entry name" value="GGDEF_dom"/>
</dbReference>
<dbReference type="InterPro" id="IPR043128">
    <property type="entry name" value="Rev_trsase/Diguanyl_cyclase"/>
</dbReference>
<feature type="domain" description="EAL" evidence="1">
    <location>
        <begin position="190"/>
        <end position="444"/>
    </location>
</feature>
<dbReference type="EMBL" id="UOFB01000095">
    <property type="protein sequence ID" value="VAW45621.1"/>
    <property type="molecule type" value="Genomic_DNA"/>
</dbReference>
<dbReference type="SUPFAM" id="SSF141868">
    <property type="entry name" value="EAL domain-like"/>
    <property type="match status" value="1"/>
</dbReference>
<proteinExistence type="predicted"/>
<dbReference type="InterPro" id="IPR052155">
    <property type="entry name" value="Biofilm_reg_signaling"/>
</dbReference>
<reference evidence="3" key="1">
    <citation type="submission" date="2018-06" db="EMBL/GenBank/DDBJ databases">
        <authorList>
            <person name="Zhirakovskaya E."/>
        </authorList>
    </citation>
    <scope>NUCLEOTIDE SEQUENCE</scope>
</reference>
<sequence length="459" mass="51486">MNSLKIVQVDALTQLFNRSGWQSAVQKSIEATQGGATDVKAVLFIDLDRFKWVNDSLGHDAGDLLLQKVSRLIESCLVLEGSQADIAGRFGGDEFVVWVQHSNSIAKLDLLANAIVKKIAQPICLSDGCCDENTEVEIGASIGIARFSQDAAGIEELLKYADLAMYRAKHSGRNQVVYYKPEMMQQIEWRRQVQVQLRKALKQQQLTLDYMPIFDSKNQEVVALEARLNLKNCPDLMGMDVVQLLSIAESSQVGLVLGEWMVTEAIRFNHQLLQAGIEVACSVEIRPSHFQQKEFVDWLSEQLDEYELPPELLIVSLSECCLNSQRFSVLNQLNALSHLGMEIAIRSFGEGNWSLLRLHDWPIDQLNLSSRFIREMTSNRTISAMTGALIEMGLMLNKKVVAYGVSSAEQIAFLNSVGCFLVQGPYLSDALSAEEMEVHLLQNRVENMVEFTPYYGEEE</sequence>
<dbReference type="PANTHER" id="PTHR44757:SF2">
    <property type="entry name" value="BIOFILM ARCHITECTURE MAINTENANCE PROTEIN MBAA"/>
    <property type="match status" value="1"/>
</dbReference>
<evidence type="ECO:0000259" key="1">
    <source>
        <dbReference type="PROSITE" id="PS50883"/>
    </source>
</evidence>
<dbReference type="Gene3D" id="3.20.20.450">
    <property type="entry name" value="EAL domain"/>
    <property type="match status" value="1"/>
</dbReference>
<gene>
    <name evidence="3" type="ORF">MNBD_GAMMA04-2163</name>
</gene>
<name>A0A3B0VRS8_9ZZZZ</name>
<evidence type="ECO:0000313" key="3">
    <source>
        <dbReference type="EMBL" id="VAW45621.1"/>
    </source>
</evidence>
<dbReference type="Pfam" id="PF00563">
    <property type="entry name" value="EAL"/>
    <property type="match status" value="1"/>
</dbReference>
<dbReference type="SUPFAM" id="SSF55073">
    <property type="entry name" value="Nucleotide cyclase"/>
    <property type="match status" value="1"/>
</dbReference>
<dbReference type="PROSITE" id="PS50883">
    <property type="entry name" value="EAL"/>
    <property type="match status" value="1"/>
</dbReference>
<evidence type="ECO:0000259" key="2">
    <source>
        <dbReference type="PROSITE" id="PS50887"/>
    </source>
</evidence>
<dbReference type="CDD" id="cd01949">
    <property type="entry name" value="GGDEF"/>
    <property type="match status" value="1"/>
</dbReference>
<dbReference type="InterPro" id="IPR029787">
    <property type="entry name" value="Nucleotide_cyclase"/>
</dbReference>
<organism evidence="3">
    <name type="scientific">hydrothermal vent metagenome</name>
    <dbReference type="NCBI Taxonomy" id="652676"/>
    <lineage>
        <taxon>unclassified sequences</taxon>
        <taxon>metagenomes</taxon>
        <taxon>ecological metagenomes</taxon>
    </lineage>
</organism>
<dbReference type="CDD" id="cd01948">
    <property type="entry name" value="EAL"/>
    <property type="match status" value="1"/>
</dbReference>
<dbReference type="SMART" id="SM00052">
    <property type="entry name" value="EAL"/>
    <property type="match status" value="1"/>
</dbReference>
<dbReference type="Gene3D" id="3.30.70.270">
    <property type="match status" value="1"/>
</dbReference>